<reference evidence="1 2" key="1">
    <citation type="submission" date="2019-09" db="EMBL/GenBank/DDBJ databases">
        <title>Complete Genome Sequence of Lactobacillus nenjiangensis SH-Y15, isolated from sauerkraut.</title>
        <authorList>
            <person name="Yang H."/>
        </authorList>
    </citation>
    <scope>NUCLEOTIDE SEQUENCE [LARGE SCALE GENOMIC DNA]</scope>
    <source>
        <strain evidence="1 2">SH-Y15</strain>
    </source>
</reference>
<evidence type="ECO:0000313" key="1">
    <source>
        <dbReference type="EMBL" id="QER66942.1"/>
    </source>
</evidence>
<dbReference type="Pfam" id="PF11187">
    <property type="entry name" value="Mbeg1-like"/>
    <property type="match status" value="1"/>
</dbReference>
<evidence type="ECO:0000313" key="2">
    <source>
        <dbReference type="Proteomes" id="UP000325295"/>
    </source>
</evidence>
<organism evidence="1 2">
    <name type="scientific">Paucilactobacillus nenjiangensis</name>
    <dbReference type="NCBI Taxonomy" id="1296540"/>
    <lineage>
        <taxon>Bacteria</taxon>
        <taxon>Bacillati</taxon>
        <taxon>Bacillota</taxon>
        <taxon>Bacilli</taxon>
        <taxon>Lactobacillales</taxon>
        <taxon>Lactobacillaceae</taxon>
        <taxon>Paucilactobacillus</taxon>
    </lineage>
</organism>
<dbReference type="AlphaFoldDB" id="A0A5P1WZ64"/>
<dbReference type="Proteomes" id="UP000325295">
    <property type="component" value="Chromosome"/>
</dbReference>
<dbReference type="OrthoDB" id="9769481at2"/>
<dbReference type="EMBL" id="CP043939">
    <property type="protein sequence ID" value="QER66942.1"/>
    <property type="molecule type" value="Genomic_DNA"/>
</dbReference>
<protein>
    <submittedName>
        <fullName evidence="1">DUF2974 domain-containing protein</fullName>
    </submittedName>
</protein>
<proteinExistence type="predicted"/>
<keyword evidence="2" id="KW-1185">Reference proteome</keyword>
<name>A0A5P1WZ64_9LACO</name>
<gene>
    <name evidence="1" type="ORF">F0161_02985</name>
</gene>
<sequence>MVHSHASRREDILAAYSVDGPGLNEAIPDYCIDRVHKLIPEASVIGLLLEPESSYQVVQSDSFGFNQHDPHSWATRGHEFVLATSTTSLSKYTQASITRWLESIDDATRGEFLNSIFDLFEATDDDRLSELAKNWPVNFRIMMKAISDSNPETRQRWKDVTDKLFGAMTDEAKLRVTSRWQQSIASMPKLNVPQPSKLLIEKLKQTENKKSQKYF</sequence>
<accession>A0A5P1WZ64</accession>
<dbReference type="InterPro" id="IPR024499">
    <property type="entry name" value="Mbeg1-like"/>
</dbReference>
<dbReference type="KEGG" id="lnn:F0161_02985"/>